<dbReference type="GO" id="GO:0003723">
    <property type="term" value="F:RNA binding"/>
    <property type="evidence" value="ECO:0007669"/>
    <property type="project" value="UniProtKB-KW"/>
</dbReference>
<protein>
    <submittedName>
        <fullName evidence="11">5'-(N(7)-methylguanosine 5'-triphospho)-[mRNA] hydrolase</fullName>
        <ecNumber evidence="11">3.6.1.62</ecNumber>
    </submittedName>
</protein>
<dbReference type="SUPFAM" id="SSF55811">
    <property type="entry name" value="Nudix"/>
    <property type="match status" value="1"/>
</dbReference>
<evidence type="ECO:0000256" key="7">
    <source>
        <dbReference type="ARBA" id="ARBA00022884"/>
    </source>
</evidence>
<dbReference type="PROSITE" id="PS51462">
    <property type="entry name" value="NUDIX"/>
    <property type="match status" value="1"/>
</dbReference>
<reference evidence="11" key="1">
    <citation type="submission" date="2023-03" db="EMBL/GenBank/DDBJ databases">
        <title>Mating type loci evolution in Malassezia.</title>
        <authorList>
            <person name="Coelho M.A."/>
        </authorList>
    </citation>
    <scope>NUCLEOTIDE SEQUENCE</scope>
    <source>
        <strain evidence="11">CBS 9557</strain>
    </source>
</reference>
<comment type="subcellular location">
    <subcellularLocation>
        <location evidence="2">Cytoplasm</location>
    </subcellularLocation>
</comment>
<dbReference type="PROSITE" id="PS00893">
    <property type="entry name" value="NUDIX_BOX"/>
    <property type="match status" value="1"/>
</dbReference>
<feature type="compositionally biased region" description="Low complexity" evidence="9">
    <location>
        <begin position="408"/>
        <end position="420"/>
    </location>
</feature>
<dbReference type="Gene3D" id="3.90.79.10">
    <property type="entry name" value="Nucleoside Triphosphate Pyrophosphohydrolase"/>
    <property type="match status" value="1"/>
</dbReference>
<keyword evidence="4" id="KW-0963">Cytoplasm</keyword>
<proteinExistence type="inferred from homology"/>
<comment type="similarity">
    <text evidence="3">Belongs to the Nudix hydrolase family. DCP2 subfamily.</text>
</comment>
<evidence type="ECO:0000313" key="11">
    <source>
        <dbReference type="EMBL" id="WFD25289.1"/>
    </source>
</evidence>
<feature type="region of interest" description="Disordered" evidence="9">
    <location>
        <begin position="395"/>
        <end position="447"/>
    </location>
</feature>
<dbReference type="InterPro" id="IPR044099">
    <property type="entry name" value="Dcp2_NUDIX"/>
</dbReference>
<dbReference type="SUPFAM" id="SSF140586">
    <property type="entry name" value="Dcp2 domain-like"/>
    <property type="match status" value="1"/>
</dbReference>
<feature type="compositionally biased region" description="Low complexity" evidence="9">
    <location>
        <begin position="489"/>
        <end position="505"/>
    </location>
</feature>
<dbReference type="GO" id="GO:0000290">
    <property type="term" value="P:deadenylation-dependent decapping of nuclear-transcribed mRNA"/>
    <property type="evidence" value="ECO:0007669"/>
    <property type="project" value="InterPro"/>
</dbReference>
<dbReference type="CDD" id="cd03672">
    <property type="entry name" value="NUDIX_Dcp2p_Nudt20"/>
    <property type="match status" value="1"/>
</dbReference>
<dbReference type="Proteomes" id="UP001213623">
    <property type="component" value="Chromosome 1"/>
</dbReference>
<name>A0AAF0EIA8_9BASI</name>
<feature type="region of interest" description="Disordered" evidence="9">
    <location>
        <begin position="262"/>
        <end position="282"/>
    </location>
</feature>
<dbReference type="InterPro" id="IPR015797">
    <property type="entry name" value="NUDIX_hydrolase-like_dom_sf"/>
</dbReference>
<sequence>MADVSVPEATADPPPNVLPLATFEEELENLACRFIVNLPANELTSIERIGFQVEQAHWFYLDYLCPQNPNLPQRAQRKFTEELLQVASRAVPLIQLYTSSGPSSLNSAYSQFIEYKTRVPVCGAILLSEDWTKCLLVKGWGKGASWTFPKGKINQDEAKRDCAVRELREETGFDASEWLPENSNDYFELTQREQRIRLYVVPGVPSDTPFATQTRREISRIEWFKLSDLPTAKKPKTPSPERGGKFYMVMPFVMRLRRWIQANKRTHPRRPATPAPKDEGRINVDELFASATPAAPRANSTPGLISLPPAALRQMAAHAKATMPEPRETPTPKEPETPFQPLPAPPSTDAQPRMDGSTALRALLGLSDMPIPTMLKPADAAPPSDQNRHTLLSILNAPGAPAPPPAPSTSSPQPAAVQPPTMGPSAPRPVGPTLASPLPAMLGSPPVPAADAHRAQLMASLLSPPPRPVTQAVHWSPPGESSPQPPAPQSSLLSTLLGPMAARPPHLAPPVPPPAVPPPPPANTGAQNLLSILNGPAAQPMNAKPDASKALLATLLQGQEK</sequence>
<dbReference type="InterPro" id="IPR020084">
    <property type="entry name" value="NUDIX_hydrolase_CS"/>
</dbReference>
<evidence type="ECO:0000256" key="2">
    <source>
        <dbReference type="ARBA" id="ARBA00004496"/>
    </source>
</evidence>
<evidence type="ECO:0000256" key="5">
    <source>
        <dbReference type="ARBA" id="ARBA00022723"/>
    </source>
</evidence>
<dbReference type="SMART" id="SM01125">
    <property type="entry name" value="DCP2"/>
    <property type="match status" value="1"/>
</dbReference>
<gene>
    <name evidence="11" type="primary">DCP2</name>
    <name evidence="11" type="ORF">MNAN1_000258</name>
</gene>
<comment type="cofactor">
    <cofactor evidence="1">
        <name>Mn(2+)</name>
        <dbReference type="ChEBI" id="CHEBI:29035"/>
    </cofactor>
</comment>
<dbReference type="Pfam" id="PF05026">
    <property type="entry name" value="DCP2"/>
    <property type="match status" value="1"/>
</dbReference>
<feature type="region of interest" description="Disordered" evidence="9">
    <location>
        <begin position="314"/>
        <end position="354"/>
    </location>
</feature>
<dbReference type="EMBL" id="CP119892">
    <property type="protein sequence ID" value="WFD25289.1"/>
    <property type="molecule type" value="Genomic_DNA"/>
</dbReference>
<dbReference type="GO" id="GO:0000932">
    <property type="term" value="C:P-body"/>
    <property type="evidence" value="ECO:0007669"/>
    <property type="project" value="TreeGrafter"/>
</dbReference>
<keyword evidence="8" id="KW-0464">Manganese</keyword>
<keyword evidence="5" id="KW-0479">Metal-binding</keyword>
<dbReference type="GO" id="GO:0140933">
    <property type="term" value="F:5'-(N(7)-methylguanosine 5'-triphospho)-[mRNA] hydrolase activity"/>
    <property type="evidence" value="ECO:0007669"/>
    <property type="project" value="UniProtKB-EC"/>
</dbReference>
<dbReference type="AlphaFoldDB" id="A0AAF0EIA8"/>
<dbReference type="PANTHER" id="PTHR23114:SF17">
    <property type="entry name" value="M7GPPPN-MRNA HYDROLASE"/>
    <property type="match status" value="1"/>
</dbReference>
<dbReference type="GO" id="GO:0000184">
    <property type="term" value="P:nuclear-transcribed mRNA catabolic process, nonsense-mediated decay"/>
    <property type="evidence" value="ECO:0007669"/>
    <property type="project" value="InterPro"/>
</dbReference>
<dbReference type="InterPro" id="IPR000086">
    <property type="entry name" value="NUDIX_hydrolase_dom"/>
</dbReference>
<dbReference type="Gene3D" id="1.10.10.1050">
    <property type="entry name" value="Dcp2, box A domain"/>
    <property type="match status" value="1"/>
</dbReference>
<feature type="compositionally biased region" description="Pro residues" evidence="9">
    <location>
        <begin position="506"/>
        <end position="522"/>
    </location>
</feature>
<keyword evidence="6 11" id="KW-0378">Hydrolase</keyword>
<keyword evidence="7" id="KW-0694">RNA-binding</keyword>
<evidence type="ECO:0000256" key="3">
    <source>
        <dbReference type="ARBA" id="ARBA00005279"/>
    </source>
</evidence>
<feature type="compositionally biased region" description="Basic and acidic residues" evidence="9">
    <location>
        <begin position="325"/>
        <end position="336"/>
    </location>
</feature>
<dbReference type="EC" id="3.6.1.62" evidence="11"/>
<dbReference type="InterPro" id="IPR007722">
    <property type="entry name" value="DCP2_BoxA"/>
</dbReference>
<evidence type="ECO:0000256" key="1">
    <source>
        <dbReference type="ARBA" id="ARBA00001936"/>
    </source>
</evidence>
<organism evidence="11 12">
    <name type="scientific">Malassezia nana</name>
    <dbReference type="NCBI Taxonomy" id="180528"/>
    <lineage>
        <taxon>Eukaryota</taxon>
        <taxon>Fungi</taxon>
        <taxon>Dikarya</taxon>
        <taxon>Basidiomycota</taxon>
        <taxon>Ustilaginomycotina</taxon>
        <taxon>Malasseziomycetes</taxon>
        <taxon>Malasseziales</taxon>
        <taxon>Malasseziaceae</taxon>
        <taxon>Malassezia</taxon>
    </lineage>
</organism>
<evidence type="ECO:0000259" key="10">
    <source>
        <dbReference type="PROSITE" id="PS51462"/>
    </source>
</evidence>
<dbReference type="Pfam" id="PF00293">
    <property type="entry name" value="NUDIX"/>
    <property type="match status" value="1"/>
</dbReference>
<feature type="region of interest" description="Disordered" evidence="9">
    <location>
        <begin position="463"/>
        <end position="545"/>
    </location>
</feature>
<dbReference type="PANTHER" id="PTHR23114">
    <property type="entry name" value="M7GPPPN-MRNA HYDROLASE"/>
    <property type="match status" value="1"/>
</dbReference>
<dbReference type="FunFam" id="3.90.79.10:FF:000003">
    <property type="entry name" value="M7GpppN-mRNA hydrolase isoform 2"/>
    <property type="match status" value="1"/>
</dbReference>
<evidence type="ECO:0000313" key="12">
    <source>
        <dbReference type="Proteomes" id="UP001213623"/>
    </source>
</evidence>
<evidence type="ECO:0000256" key="8">
    <source>
        <dbReference type="ARBA" id="ARBA00023211"/>
    </source>
</evidence>
<feature type="domain" description="Nudix hydrolase" evidence="10">
    <location>
        <begin position="117"/>
        <end position="250"/>
    </location>
</feature>
<accession>A0AAF0EIA8</accession>
<dbReference type="InterPro" id="IPR036189">
    <property type="entry name" value="DCP2_BoxA_sf"/>
</dbReference>
<keyword evidence="12" id="KW-1185">Reference proteome</keyword>
<dbReference type="GO" id="GO:0030145">
    <property type="term" value="F:manganese ion binding"/>
    <property type="evidence" value="ECO:0007669"/>
    <property type="project" value="InterPro"/>
</dbReference>
<evidence type="ECO:0000256" key="6">
    <source>
        <dbReference type="ARBA" id="ARBA00022801"/>
    </source>
</evidence>
<evidence type="ECO:0000256" key="4">
    <source>
        <dbReference type="ARBA" id="ARBA00022490"/>
    </source>
</evidence>
<evidence type="ECO:0000256" key="9">
    <source>
        <dbReference type="SAM" id="MobiDB-lite"/>
    </source>
</evidence>